<accession>A0A8J4RNF2</accession>
<reference evidence="2" key="1">
    <citation type="submission" date="2020-03" db="EMBL/GenBank/DDBJ databases">
        <title>Castanea mollissima Vanexum genome sequencing.</title>
        <authorList>
            <person name="Staton M."/>
        </authorList>
    </citation>
    <scope>NUCLEOTIDE SEQUENCE</scope>
    <source>
        <tissue evidence="2">Leaf</tissue>
    </source>
</reference>
<evidence type="ECO:0000313" key="2">
    <source>
        <dbReference type="EMBL" id="KAF3968914.1"/>
    </source>
</evidence>
<evidence type="ECO:0008006" key="4">
    <source>
        <dbReference type="Google" id="ProtNLM"/>
    </source>
</evidence>
<keyword evidence="3" id="KW-1185">Reference proteome</keyword>
<dbReference type="EMBL" id="JRKL02000711">
    <property type="protein sequence ID" value="KAF3968914.1"/>
    <property type="molecule type" value="Genomic_DNA"/>
</dbReference>
<dbReference type="PANTHER" id="PTHR33710:SF71">
    <property type="entry name" value="ENDONUCLEASE_EXONUCLEASE_PHOSPHATASE DOMAIN-CONTAINING PROTEIN"/>
    <property type="match status" value="1"/>
</dbReference>
<proteinExistence type="predicted"/>
<evidence type="ECO:0000256" key="1">
    <source>
        <dbReference type="SAM" id="Coils"/>
    </source>
</evidence>
<evidence type="ECO:0000313" key="3">
    <source>
        <dbReference type="Proteomes" id="UP000737018"/>
    </source>
</evidence>
<sequence>MERLDKAFASVEWINKYPLHSIKNLPIIRSDHGPILLDLEHQSPLRRRPFIFEYMWITHTDCKGMVRKAWDFHTQGSRAEQLKNRLSNVRRVALDWNRNVFGRAETEIWRKQNQLQQIQNSINTLEDIRRERVAREELEELLNREEL</sequence>
<dbReference type="AlphaFoldDB" id="A0A8J4RNF2"/>
<dbReference type="OrthoDB" id="1745579at2759"/>
<organism evidence="2 3">
    <name type="scientific">Castanea mollissima</name>
    <name type="common">Chinese chestnut</name>
    <dbReference type="NCBI Taxonomy" id="60419"/>
    <lineage>
        <taxon>Eukaryota</taxon>
        <taxon>Viridiplantae</taxon>
        <taxon>Streptophyta</taxon>
        <taxon>Embryophyta</taxon>
        <taxon>Tracheophyta</taxon>
        <taxon>Spermatophyta</taxon>
        <taxon>Magnoliopsida</taxon>
        <taxon>eudicotyledons</taxon>
        <taxon>Gunneridae</taxon>
        <taxon>Pentapetalae</taxon>
        <taxon>rosids</taxon>
        <taxon>fabids</taxon>
        <taxon>Fagales</taxon>
        <taxon>Fagaceae</taxon>
        <taxon>Castanea</taxon>
    </lineage>
</organism>
<feature type="coiled-coil region" evidence="1">
    <location>
        <begin position="79"/>
        <end position="131"/>
    </location>
</feature>
<name>A0A8J4RNF2_9ROSI</name>
<comment type="caution">
    <text evidence="2">The sequence shown here is derived from an EMBL/GenBank/DDBJ whole genome shotgun (WGS) entry which is preliminary data.</text>
</comment>
<dbReference type="PANTHER" id="PTHR33710">
    <property type="entry name" value="BNAC02G09200D PROTEIN"/>
    <property type="match status" value="1"/>
</dbReference>
<gene>
    <name evidence="2" type="ORF">CMV_007252</name>
</gene>
<protein>
    <recommendedName>
        <fullName evidence="4">Endonuclease/exonuclease/phosphatase domain-containing protein</fullName>
    </recommendedName>
</protein>
<dbReference type="Proteomes" id="UP000737018">
    <property type="component" value="Unassembled WGS sequence"/>
</dbReference>
<keyword evidence="1" id="KW-0175">Coiled coil</keyword>